<dbReference type="PANTHER" id="PTHR11086:SF18">
    <property type="entry name" value="DEOXYCYTIDYLATE DEAMINASE"/>
    <property type="match status" value="1"/>
</dbReference>
<evidence type="ECO:0000256" key="1">
    <source>
        <dbReference type="ARBA" id="ARBA00006576"/>
    </source>
</evidence>
<sequence>MSTGTVKSFPQKGTVENNHLDLDQDLKEKIKSRRTNELVIGVCGAVGCNLQDVVSELKDQFGIFSYEVTVVKISKLIKELALKHDDLSTIGPDIASIDSLDFFSRYTALQDLGNAIRDKFTDDALATQAIKFISTTRQMKMNESGATTPPRAVYIVDQLKHPAEVELFRLTYRNAFFLVGVMSPQSARLDYLQSEGLSPVDAQGLVERDRKDNVTHGQQLEKTIHKSDFFVKHNLKSSGNITKPCQRFVGLVHGENGITPTRDEAGMYAAYAASLKSACLSRQVGAAIANVSGDVISVGWNDVPAGGGGLYNEDSENDQRCVVHGRKCYNDDTKQRLAKDIVAILSKVKKSEPIERSSSYEEKDVSPTIIPAKVVGEIEVVEKKSLLSPTEAADLTQQILEITALGSIIEYSRAIHAEMEAILNVARSGKVSTLGSVIYTTTYPCHNCARHIIASGISRVVYIEPYEKSLAMKLHSDAISVDEPASGKVLFENFQGVSPTRYTTLFAFSHKRKDKSGQAVRILGKDASLISHEYLDSYLDVESKVFLKGLADSGETLS</sequence>
<dbReference type="Gene3D" id="3.40.140.10">
    <property type="entry name" value="Cytidine Deaminase, domain 2"/>
    <property type="match status" value="1"/>
</dbReference>
<gene>
    <name evidence="6" type="ORF">EQ836_09915</name>
</gene>
<dbReference type="GO" id="GO:0016787">
    <property type="term" value="F:hydrolase activity"/>
    <property type="evidence" value="ECO:0007669"/>
    <property type="project" value="UniProtKB-KW"/>
</dbReference>
<keyword evidence="2" id="KW-0479">Metal-binding</keyword>
<reference evidence="6 7" key="1">
    <citation type="submission" date="2019-01" db="EMBL/GenBank/DDBJ databases">
        <title>Whole genome shotgun sequencing of Pseudomonas spp. isolated by its ability to degrade furfural.</title>
        <authorList>
            <person name="Donoso R."/>
            <person name="Farkas C."/>
            <person name="Villegas P."/>
            <person name="Gonzales-Toro F."/>
            <person name="Guajardo-Parra M."/>
            <person name="Araya-Nail M."/>
            <person name="Morgante V."/>
            <person name="Perez-Pantoja D."/>
        </authorList>
    </citation>
    <scope>NUCLEOTIDE SEQUENCE [LARGE SCALE GENOMIC DNA]</scope>
    <source>
        <strain evidence="6 7">VN231</strain>
    </source>
</reference>
<evidence type="ECO:0000256" key="2">
    <source>
        <dbReference type="ARBA" id="ARBA00022723"/>
    </source>
</evidence>
<dbReference type="AlphaFoldDB" id="A0ABD7RXP3"/>
<dbReference type="PROSITE" id="PS51747">
    <property type="entry name" value="CYT_DCMP_DEAMINASES_2"/>
    <property type="match status" value="1"/>
</dbReference>
<keyword evidence="4" id="KW-0862">Zinc</keyword>
<accession>A0ABD7RXP3</accession>
<dbReference type="GO" id="GO:0046872">
    <property type="term" value="F:metal ion binding"/>
    <property type="evidence" value="ECO:0007669"/>
    <property type="project" value="UniProtKB-KW"/>
</dbReference>
<dbReference type="InterPro" id="IPR015517">
    <property type="entry name" value="dCMP_deaminase-rel"/>
</dbReference>
<dbReference type="Pfam" id="PF00383">
    <property type="entry name" value="dCMP_cyt_deam_1"/>
    <property type="match status" value="1"/>
</dbReference>
<evidence type="ECO:0000259" key="5">
    <source>
        <dbReference type="PROSITE" id="PS51747"/>
    </source>
</evidence>
<dbReference type="Gene3D" id="3.40.50.300">
    <property type="entry name" value="P-loop containing nucleotide triphosphate hydrolases"/>
    <property type="match status" value="1"/>
</dbReference>
<dbReference type="InterPro" id="IPR016192">
    <property type="entry name" value="APOBEC/CMP_deaminase_Zn-bd"/>
</dbReference>
<dbReference type="PANTHER" id="PTHR11086">
    <property type="entry name" value="DEOXYCYTIDYLATE DEAMINASE-RELATED"/>
    <property type="match status" value="1"/>
</dbReference>
<dbReference type="PROSITE" id="PS00903">
    <property type="entry name" value="CYT_DCMP_DEAMINASES_1"/>
    <property type="match status" value="1"/>
</dbReference>
<dbReference type="InterPro" id="IPR002125">
    <property type="entry name" value="CMP_dCMP_dom"/>
</dbReference>
<evidence type="ECO:0000313" key="7">
    <source>
        <dbReference type="Proteomes" id="UP000317327"/>
    </source>
</evidence>
<dbReference type="InterPro" id="IPR027417">
    <property type="entry name" value="P-loop_NTPase"/>
</dbReference>
<comment type="similarity">
    <text evidence="1">Belongs to the cytidine and deoxycytidylate deaminase family.</text>
</comment>
<dbReference type="Proteomes" id="UP000317327">
    <property type="component" value="Unassembled WGS sequence"/>
</dbReference>
<keyword evidence="3" id="KW-0378">Hydrolase</keyword>
<dbReference type="EMBL" id="SCFV01000004">
    <property type="protein sequence ID" value="TRO18911.1"/>
    <property type="molecule type" value="Genomic_DNA"/>
</dbReference>
<protein>
    <submittedName>
        <fullName evidence="6">Deoxycytidylate deaminase</fullName>
    </submittedName>
</protein>
<feature type="domain" description="CMP/dCMP-type deaminase" evidence="5">
    <location>
        <begin position="261"/>
        <end position="482"/>
    </location>
</feature>
<evidence type="ECO:0000256" key="4">
    <source>
        <dbReference type="ARBA" id="ARBA00022833"/>
    </source>
</evidence>
<organism evidence="6 7">
    <name type="scientific">Ectopseudomonas mendocina</name>
    <name type="common">Pseudomonas mendocina</name>
    <dbReference type="NCBI Taxonomy" id="300"/>
    <lineage>
        <taxon>Bacteria</taxon>
        <taxon>Pseudomonadati</taxon>
        <taxon>Pseudomonadota</taxon>
        <taxon>Gammaproteobacteria</taxon>
        <taxon>Pseudomonadales</taxon>
        <taxon>Pseudomonadaceae</taxon>
        <taxon>Ectopseudomonas</taxon>
    </lineage>
</organism>
<dbReference type="InterPro" id="IPR016193">
    <property type="entry name" value="Cytidine_deaminase-like"/>
</dbReference>
<name>A0ABD7RXP3_ECTME</name>
<dbReference type="NCBIfam" id="NF041025">
    <property type="entry name" value="antiphage_deaminase"/>
    <property type="match status" value="1"/>
</dbReference>
<proteinExistence type="inferred from homology"/>
<evidence type="ECO:0000313" key="6">
    <source>
        <dbReference type="EMBL" id="TRO18911.1"/>
    </source>
</evidence>
<evidence type="ECO:0000256" key="3">
    <source>
        <dbReference type="ARBA" id="ARBA00022801"/>
    </source>
</evidence>
<dbReference type="SUPFAM" id="SSF53927">
    <property type="entry name" value="Cytidine deaminase-like"/>
    <property type="match status" value="1"/>
</dbReference>
<comment type="caution">
    <text evidence="6">The sequence shown here is derived from an EMBL/GenBank/DDBJ whole genome shotgun (WGS) entry which is preliminary data.</text>
</comment>